<dbReference type="SUPFAM" id="SSF56784">
    <property type="entry name" value="HAD-like"/>
    <property type="match status" value="1"/>
</dbReference>
<protein>
    <recommendedName>
        <fullName evidence="16">HMA domain-containing protein</fullName>
    </recommendedName>
</protein>
<evidence type="ECO:0000313" key="18">
    <source>
        <dbReference type="Proteomes" id="UP000029385"/>
    </source>
</evidence>
<feature type="transmembrane region" description="Helical" evidence="15">
    <location>
        <begin position="281"/>
        <end position="299"/>
    </location>
</feature>
<evidence type="ECO:0000256" key="8">
    <source>
        <dbReference type="ARBA" id="ARBA00022741"/>
    </source>
</evidence>
<dbReference type="GO" id="GO:0055070">
    <property type="term" value="P:copper ion homeostasis"/>
    <property type="evidence" value="ECO:0007669"/>
    <property type="project" value="TreeGrafter"/>
</dbReference>
<dbReference type="InterPro" id="IPR008250">
    <property type="entry name" value="ATPase_P-typ_transduc_dom_A_sf"/>
</dbReference>
<evidence type="ECO:0000256" key="9">
    <source>
        <dbReference type="ARBA" id="ARBA00022840"/>
    </source>
</evidence>
<gene>
    <name evidence="17" type="ORF">N789_03055</name>
</gene>
<dbReference type="InterPro" id="IPR036412">
    <property type="entry name" value="HAD-like_sf"/>
</dbReference>
<dbReference type="GO" id="GO:0005507">
    <property type="term" value="F:copper ion binding"/>
    <property type="evidence" value="ECO:0007669"/>
    <property type="project" value="TreeGrafter"/>
</dbReference>
<keyword evidence="5" id="KW-0597">Phosphoprotein</keyword>
<dbReference type="GO" id="GO:0016887">
    <property type="term" value="F:ATP hydrolysis activity"/>
    <property type="evidence" value="ECO:0007669"/>
    <property type="project" value="InterPro"/>
</dbReference>
<evidence type="ECO:0000256" key="5">
    <source>
        <dbReference type="ARBA" id="ARBA00022553"/>
    </source>
</evidence>
<dbReference type="PANTHER" id="PTHR43520:SF5">
    <property type="entry name" value="CATION-TRANSPORTING P-TYPE ATPASE-RELATED"/>
    <property type="match status" value="1"/>
</dbReference>
<dbReference type="EMBL" id="AVCI01000001">
    <property type="protein sequence ID" value="KFN45014.1"/>
    <property type="molecule type" value="Genomic_DNA"/>
</dbReference>
<comment type="subcellular location">
    <subcellularLocation>
        <location evidence="1">Cell membrane</location>
        <topology evidence="1">Multi-pass membrane protein</topology>
    </subcellularLocation>
</comment>
<feature type="transmembrane region" description="Helical" evidence="15">
    <location>
        <begin position="221"/>
        <end position="245"/>
    </location>
</feature>
<evidence type="ECO:0000256" key="13">
    <source>
        <dbReference type="ARBA" id="ARBA00023065"/>
    </source>
</evidence>
<dbReference type="SUPFAM" id="SSF81653">
    <property type="entry name" value="Calcium ATPase, transduction domain A"/>
    <property type="match status" value="1"/>
</dbReference>
<organism evidence="17 18">
    <name type="scientific">Arenimonas oryziterrae DSM 21050 = YC6267</name>
    <dbReference type="NCBI Taxonomy" id="1121015"/>
    <lineage>
        <taxon>Bacteria</taxon>
        <taxon>Pseudomonadati</taxon>
        <taxon>Pseudomonadota</taxon>
        <taxon>Gammaproteobacteria</taxon>
        <taxon>Lysobacterales</taxon>
        <taxon>Lysobacteraceae</taxon>
        <taxon>Arenimonas</taxon>
    </lineage>
</organism>
<feature type="transmembrane region" description="Helical" evidence="15">
    <location>
        <begin position="775"/>
        <end position="793"/>
    </location>
</feature>
<keyword evidence="6 15" id="KW-0812">Transmembrane</keyword>
<dbReference type="CDD" id="cd02079">
    <property type="entry name" value="P-type_ATPase_HM"/>
    <property type="match status" value="1"/>
</dbReference>
<keyword evidence="13" id="KW-0406">Ion transport</keyword>
<dbReference type="RefSeq" id="WP_022969181.1">
    <property type="nucleotide sequence ID" value="NZ_ATVD01000002.1"/>
</dbReference>
<keyword evidence="7 15" id="KW-0479">Metal-binding</keyword>
<name>A0A091B2B4_9GAMM</name>
<feature type="transmembrane region" description="Helical" evidence="15">
    <location>
        <begin position="460"/>
        <end position="484"/>
    </location>
</feature>
<accession>A0A091B2B4</accession>
<evidence type="ECO:0000256" key="12">
    <source>
        <dbReference type="ARBA" id="ARBA00022989"/>
    </source>
</evidence>
<dbReference type="NCBIfam" id="TIGR01525">
    <property type="entry name" value="ATPase-IB_hvy"/>
    <property type="match status" value="1"/>
</dbReference>
<keyword evidence="10" id="KW-0460">Magnesium</keyword>
<evidence type="ECO:0000256" key="15">
    <source>
        <dbReference type="RuleBase" id="RU362081"/>
    </source>
</evidence>
<evidence type="ECO:0000256" key="6">
    <source>
        <dbReference type="ARBA" id="ARBA00022692"/>
    </source>
</evidence>
<dbReference type="NCBIfam" id="TIGR01512">
    <property type="entry name" value="ATPase-IB2_Cd"/>
    <property type="match status" value="1"/>
</dbReference>
<evidence type="ECO:0000256" key="10">
    <source>
        <dbReference type="ARBA" id="ARBA00022842"/>
    </source>
</evidence>
<reference evidence="17 18" key="1">
    <citation type="submission" date="2013-09" db="EMBL/GenBank/DDBJ databases">
        <title>Genome sequencing of Arenimonas oryziterrae.</title>
        <authorList>
            <person name="Chen F."/>
            <person name="Wang G."/>
        </authorList>
    </citation>
    <scope>NUCLEOTIDE SEQUENCE [LARGE SCALE GENOMIC DNA]</scope>
    <source>
        <strain evidence="17 18">YC6267</strain>
    </source>
</reference>
<dbReference type="PROSITE" id="PS50846">
    <property type="entry name" value="HMA_2"/>
    <property type="match status" value="1"/>
</dbReference>
<evidence type="ECO:0000259" key="16">
    <source>
        <dbReference type="PROSITE" id="PS50846"/>
    </source>
</evidence>
<keyword evidence="8 15" id="KW-0547">Nucleotide-binding</keyword>
<dbReference type="Pfam" id="PF00702">
    <property type="entry name" value="Hydrolase"/>
    <property type="match status" value="1"/>
</dbReference>
<dbReference type="SUPFAM" id="SSF55008">
    <property type="entry name" value="HMA, heavy metal-associated domain"/>
    <property type="match status" value="1"/>
</dbReference>
<keyword evidence="18" id="KW-1185">Reference proteome</keyword>
<dbReference type="GO" id="GO:0005524">
    <property type="term" value="F:ATP binding"/>
    <property type="evidence" value="ECO:0007669"/>
    <property type="project" value="UniProtKB-UniRule"/>
</dbReference>
<keyword evidence="3" id="KW-0813">Transport</keyword>
<dbReference type="InterPro" id="IPR027256">
    <property type="entry name" value="P-typ_ATPase_IB"/>
</dbReference>
<dbReference type="PATRIC" id="fig|1121015.4.peg.602"/>
<evidence type="ECO:0000313" key="17">
    <source>
        <dbReference type="EMBL" id="KFN45014.1"/>
    </source>
</evidence>
<dbReference type="SUPFAM" id="SSF81665">
    <property type="entry name" value="Calcium ATPase, transmembrane domain M"/>
    <property type="match status" value="1"/>
</dbReference>
<evidence type="ECO:0000256" key="4">
    <source>
        <dbReference type="ARBA" id="ARBA00022475"/>
    </source>
</evidence>
<dbReference type="NCBIfam" id="TIGR01511">
    <property type="entry name" value="ATPase-IB1_Cu"/>
    <property type="match status" value="1"/>
</dbReference>
<evidence type="ECO:0000256" key="11">
    <source>
        <dbReference type="ARBA" id="ARBA00022967"/>
    </source>
</evidence>
<evidence type="ECO:0000256" key="7">
    <source>
        <dbReference type="ARBA" id="ARBA00022723"/>
    </source>
</evidence>
<keyword evidence="4 15" id="KW-1003">Cell membrane</keyword>
<dbReference type="Pfam" id="PF00122">
    <property type="entry name" value="E1-E2_ATPase"/>
    <property type="match status" value="1"/>
</dbReference>
<evidence type="ECO:0000256" key="3">
    <source>
        <dbReference type="ARBA" id="ARBA00022448"/>
    </source>
</evidence>
<dbReference type="GO" id="GO:0043682">
    <property type="term" value="F:P-type divalent copper transporter activity"/>
    <property type="evidence" value="ECO:0007669"/>
    <property type="project" value="TreeGrafter"/>
</dbReference>
<evidence type="ECO:0000256" key="1">
    <source>
        <dbReference type="ARBA" id="ARBA00004651"/>
    </source>
</evidence>
<dbReference type="CDD" id="cd00371">
    <property type="entry name" value="HMA"/>
    <property type="match status" value="1"/>
</dbReference>
<keyword evidence="14 15" id="KW-0472">Membrane</keyword>
<dbReference type="GO" id="GO:0005886">
    <property type="term" value="C:plasma membrane"/>
    <property type="evidence" value="ECO:0007669"/>
    <property type="project" value="UniProtKB-SubCell"/>
</dbReference>
<dbReference type="Pfam" id="PF12156">
    <property type="entry name" value="ATPase-cat_bd"/>
    <property type="match status" value="1"/>
</dbReference>
<dbReference type="InterPro" id="IPR059000">
    <property type="entry name" value="ATPase_P-type_domA"/>
</dbReference>
<dbReference type="PROSITE" id="PS00154">
    <property type="entry name" value="ATPASE_E1_E2"/>
    <property type="match status" value="1"/>
</dbReference>
<feature type="transmembrane region" description="Helical" evidence="15">
    <location>
        <begin position="184"/>
        <end position="201"/>
    </location>
</feature>
<sequence>MNTIASDAVFAPVKAAATCFHCGEDLPAHALVIRIDEREHPVCCAGCAAAAIWIRDAGLGDYYRLRARDGNRVDREAADYRSWDREDVQREHVLSTPAGCEITLAVEGLRCAACAWLIDRALAREPGVDQVSVNAVTGRLRLGWQPQRVRLSQLLGLVASLGYRPHLAGGAAREAARRRERNTLLLRLGLALLAATQAMMFSEALYLDSAQQMSLATRDLFRWLTFLVCTPVVVYSGAPFFTGLWREWRQRRVGMDTLAAGSIGLAYIASLIETLRGGATVWFDAAAMFVLFLLTARVLERFARQRATAQLDLLARAQPALAWRQQGTDYTQVPIGDLRAGDLVRVPADTAVPADGELLDEAGAFNEALLTGEAAPRPKQRGDRVYAGSVAGGQAARLRITALGAATRLSQIQRLVERAQAQRPALARWADRLASRFVIGMIVVAVAAFALWSQHDTSRAFAIALSVLVAACPCALSLAVPAALSAANDALARDGVLVVGDQALERLADIDTILLDKTGTLTRGVARLVRVEVFADIDAETARAWAAALERDNRHPLATAFGRSTLDVDAQQLHPGRGVEGRVAGRHLRLGRADFAAARTDDAAIWLGDGVQAIARFDIRDETRADAPDCLQALRALGLDIAVISGDADARVREVCASLDIADYRARQTPEGKLAHIRALQARGHRVLMLGDGINDAPVLAGADVSVAMGEGSALAQGSADLLLLGDQLMRLPRAIALARRTRALIRQNLIWAGAYNVLAVAVAAAGWIHPGLAALGMAGSSLLVTLNALRLTRRRAVTP</sequence>
<feature type="transmembrane region" description="Helical" evidence="15">
    <location>
        <begin position="433"/>
        <end position="454"/>
    </location>
</feature>
<dbReference type="AlphaFoldDB" id="A0A091B2B4"/>
<dbReference type="Pfam" id="PF00403">
    <property type="entry name" value="HMA"/>
    <property type="match status" value="1"/>
</dbReference>
<dbReference type="Gene3D" id="3.40.50.1000">
    <property type="entry name" value="HAD superfamily/HAD-like"/>
    <property type="match status" value="1"/>
</dbReference>
<comment type="caution">
    <text evidence="17">The sequence shown here is derived from an EMBL/GenBank/DDBJ whole genome shotgun (WGS) entry which is preliminary data.</text>
</comment>
<dbReference type="InterPro" id="IPR023214">
    <property type="entry name" value="HAD_sf"/>
</dbReference>
<feature type="domain" description="HMA" evidence="16">
    <location>
        <begin position="100"/>
        <end position="166"/>
    </location>
</feature>
<dbReference type="Gene3D" id="3.30.70.100">
    <property type="match status" value="1"/>
</dbReference>
<keyword evidence="11" id="KW-1278">Translocase</keyword>
<dbReference type="InterPro" id="IPR023298">
    <property type="entry name" value="ATPase_P-typ_TM_dom_sf"/>
</dbReference>
<dbReference type="OrthoDB" id="9814270at2"/>
<dbReference type="Gene3D" id="2.70.150.10">
    <property type="entry name" value="Calcium-transporting ATPase, cytoplasmic transduction domain A"/>
    <property type="match status" value="1"/>
</dbReference>
<evidence type="ECO:0000256" key="14">
    <source>
        <dbReference type="ARBA" id="ARBA00023136"/>
    </source>
</evidence>
<dbReference type="PRINTS" id="PR00119">
    <property type="entry name" value="CATATPASE"/>
</dbReference>
<dbReference type="eggNOG" id="COG2217">
    <property type="taxonomic scope" value="Bacteria"/>
</dbReference>
<dbReference type="NCBIfam" id="TIGR01494">
    <property type="entry name" value="ATPase_P-type"/>
    <property type="match status" value="1"/>
</dbReference>
<dbReference type="Proteomes" id="UP000029385">
    <property type="component" value="Unassembled WGS sequence"/>
</dbReference>
<dbReference type="STRING" id="1121015.GCA_000420545_01556"/>
<dbReference type="Gene3D" id="3.40.1110.10">
    <property type="entry name" value="Calcium-transporting ATPase, cytoplasmic domain N"/>
    <property type="match status" value="1"/>
</dbReference>
<keyword evidence="9 15" id="KW-0067">ATP-binding</keyword>
<proteinExistence type="inferred from homology"/>
<feature type="transmembrane region" description="Helical" evidence="15">
    <location>
        <begin position="750"/>
        <end position="769"/>
    </location>
</feature>
<dbReference type="PANTHER" id="PTHR43520">
    <property type="entry name" value="ATP7, ISOFORM B"/>
    <property type="match status" value="1"/>
</dbReference>
<evidence type="ECO:0000256" key="2">
    <source>
        <dbReference type="ARBA" id="ARBA00006024"/>
    </source>
</evidence>
<dbReference type="InterPro" id="IPR036163">
    <property type="entry name" value="HMA_dom_sf"/>
</dbReference>
<dbReference type="InterPro" id="IPR006121">
    <property type="entry name" value="HMA_dom"/>
</dbReference>
<dbReference type="InterPro" id="IPR018303">
    <property type="entry name" value="ATPase_P-typ_P_site"/>
</dbReference>
<comment type="similarity">
    <text evidence="2 15">Belongs to the cation transport ATPase (P-type) (TC 3.A.3) family. Type IB subfamily.</text>
</comment>
<dbReference type="InterPro" id="IPR001757">
    <property type="entry name" value="P_typ_ATPase"/>
</dbReference>
<dbReference type="InterPro" id="IPR021993">
    <property type="entry name" value="ATPase-cat-bd"/>
</dbReference>
<dbReference type="InterPro" id="IPR023299">
    <property type="entry name" value="ATPase_P-typ_cyto_dom_N"/>
</dbReference>
<feature type="transmembrane region" description="Helical" evidence="15">
    <location>
        <begin position="257"/>
        <end position="275"/>
    </location>
</feature>
<keyword evidence="12 15" id="KW-1133">Transmembrane helix</keyword>